<reference evidence="2" key="1">
    <citation type="submission" date="2019-08" db="EMBL/GenBank/DDBJ databases">
        <authorList>
            <person name="Kucharzyk K."/>
            <person name="Murdoch R.W."/>
            <person name="Higgins S."/>
            <person name="Loffler F."/>
        </authorList>
    </citation>
    <scope>NUCLEOTIDE SEQUENCE</scope>
</reference>
<feature type="domain" description="Polymerase/histidinol phosphatase N-terminal" evidence="1">
    <location>
        <begin position="5"/>
        <end position="73"/>
    </location>
</feature>
<dbReference type="CDD" id="cd07432">
    <property type="entry name" value="PHP_HisPPase"/>
    <property type="match status" value="1"/>
</dbReference>
<dbReference type="GO" id="GO:0004534">
    <property type="term" value="F:5'-3' RNA exonuclease activity"/>
    <property type="evidence" value="ECO:0007669"/>
    <property type="project" value="TreeGrafter"/>
</dbReference>
<gene>
    <name evidence="2" type="ORF">SDC9_65109</name>
</gene>
<evidence type="ECO:0000313" key="2">
    <source>
        <dbReference type="EMBL" id="MPM18696.1"/>
    </source>
</evidence>
<dbReference type="SUPFAM" id="SSF89550">
    <property type="entry name" value="PHP domain-like"/>
    <property type="match status" value="1"/>
</dbReference>
<dbReference type="PANTHER" id="PTHR42924:SF3">
    <property type="entry name" value="POLYMERASE_HISTIDINOL PHOSPHATASE N-TERMINAL DOMAIN-CONTAINING PROTEIN"/>
    <property type="match status" value="1"/>
</dbReference>
<proteinExistence type="predicted"/>
<dbReference type="Gene3D" id="3.20.20.140">
    <property type="entry name" value="Metal-dependent hydrolases"/>
    <property type="match status" value="1"/>
</dbReference>
<dbReference type="Pfam" id="PF02811">
    <property type="entry name" value="PHP"/>
    <property type="match status" value="1"/>
</dbReference>
<protein>
    <recommendedName>
        <fullName evidence="1">Polymerase/histidinol phosphatase N-terminal domain-containing protein</fullName>
    </recommendedName>
</protein>
<evidence type="ECO:0000259" key="1">
    <source>
        <dbReference type="SMART" id="SM00481"/>
    </source>
</evidence>
<comment type="caution">
    <text evidence="2">The sequence shown here is derived from an EMBL/GenBank/DDBJ whole genome shotgun (WGS) entry which is preliminary data.</text>
</comment>
<organism evidence="2">
    <name type="scientific">bioreactor metagenome</name>
    <dbReference type="NCBI Taxonomy" id="1076179"/>
    <lineage>
        <taxon>unclassified sequences</taxon>
        <taxon>metagenomes</taxon>
        <taxon>ecological metagenomes</taxon>
    </lineage>
</organism>
<sequence length="242" mass="26428">MKYAYDLHMHSCLSPCGDGQMTPNNLVGLSKLAGLDVIALTDHNTCKNTPAAIAVGDHFGILVLPGMELNTAEEIHVLCLFEELEGAMAFDALVETRLVKVKNDIEVFGNQTVMDEDDNAVLEYPWLLTMATDITVEEAPHLVASFGGVAVPAHVDRDAYSILSVLGAIPSELDFKTIELSRNGGRDKLAAIAPKLTERYGIIENSDAHYMEAIPEPNIHMELLNLTRKDVLDAIRFGKITV</sequence>
<dbReference type="InterPro" id="IPR052018">
    <property type="entry name" value="PHP_domain"/>
</dbReference>
<dbReference type="PANTHER" id="PTHR42924">
    <property type="entry name" value="EXONUCLEASE"/>
    <property type="match status" value="1"/>
</dbReference>
<dbReference type="AlphaFoldDB" id="A0A644XR61"/>
<dbReference type="GO" id="GO:0035312">
    <property type="term" value="F:5'-3' DNA exonuclease activity"/>
    <property type="evidence" value="ECO:0007669"/>
    <property type="project" value="TreeGrafter"/>
</dbReference>
<dbReference type="InterPro" id="IPR004013">
    <property type="entry name" value="PHP_dom"/>
</dbReference>
<dbReference type="InterPro" id="IPR016195">
    <property type="entry name" value="Pol/histidinol_Pase-like"/>
</dbReference>
<accession>A0A644XR61</accession>
<dbReference type="EMBL" id="VSSQ01003032">
    <property type="protein sequence ID" value="MPM18696.1"/>
    <property type="molecule type" value="Genomic_DNA"/>
</dbReference>
<dbReference type="InterPro" id="IPR003141">
    <property type="entry name" value="Pol/His_phosphatase_N"/>
</dbReference>
<name>A0A644XR61_9ZZZZ</name>
<dbReference type="SMART" id="SM00481">
    <property type="entry name" value="POLIIIAc"/>
    <property type="match status" value="1"/>
</dbReference>